<dbReference type="Pfam" id="PF01205">
    <property type="entry name" value="Impact_N"/>
    <property type="match status" value="1"/>
</dbReference>
<dbReference type="OrthoDB" id="10262814at2759"/>
<organism evidence="3 4">
    <name type="scientific">Dioscorea zingiberensis</name>
    <dbReference type="NCBI Taxonomy" id="325984"/>
    <lineage>
        <taxon>Eukaryota</taxon>
        <taxon>Viridiplantae</taxon>
        <taxon>Streptophyta</taxon>
        <taxon>Embryophyta</taxon>
        <taxon>Tracheophyta</taxon>
        <taxon>Spermatophyta</taxon>
        <taxon>Magnoliopsida</taxon>
        <taxon>Liliopsida</taxon>
        <taxon>Dioscoreales</taxon>
        <taxon>Dioscoreaceae</taxon>
        <taxon>Dioscorea</taxon>
    </lineage>
</organism>
<comment type="caution">
    <text evidence="3">The sequence shown here is derived from an EMBL/GenBank/DDBJ whole genome shotgun (WGS) entry which is preliminary data.</text>
</comment>
<accession>A0A9D5BVJ4</accession>
<sequence length="367" mass="39906">MAVRIPPRICTSRSLLASTAMAASVVTQRIASSSSGGSARRTPSPYTTLRDRASCEREIKRSKFIAIASPIHNEGSAQSFLSEVQDPRATHNCWAYKLGDQFRCNDDGEPSGTAGKPIYSAIVSSGIDMVMVVVIRYFGGIKLGTGGLVRAYGGVALDCLKSAETCLVKPKAPVGIEVPYNLLGTVYHQLQFFHAEDIKQDYDTGKDDITVVTFRLDYDKIESLENAINSSCGRKFDFYKHDGVASGAAGVSRRWRAAGHALLSKAVSNTRCQIDATALETNCLIAMEEFRQIGEVLGSLKALMVFKDHHTHKFCSWMWLFCRPTPQFKVAFGLLRSGGQKRGGGGGSGSLDKAKNVVEYLLLVFLG</sequence>
<dbReference type="InterPro" id="IPR020568">
    <property type="entry name" value="Ribosomal_Su5_D2-typ_SF"/>
</dbReference>
<dbReference type="InterPro" id="IPR001498">
    <property type="entry name" value="Impact_N"/>
</dbReference>
<dbReference type="SUPFAM" id="SSF54211">
    <property type="entry name" value="Ribosomal protein S5 domain 2-like"/>
    <property type="match status" value="1"/>
</dbReference>
<dbReference type="PANTHER" id="PTHR16301:SF20">
    <property type="entry name" value="IMPACT FAMILY MEMBER YIGZ"/>
    <property type="match status" value="1"/>
</dbReference>
<dbReference type="GO" id="GO:0006446">
    <property type="term" value="P:regulation of translational initiation"/>
    <property type="evidence" value="ECO:0007669"/>
    <property type="project" value="TreeGrafter"/>
</dbReference>
<proteinExistence type="inferred from homology"/>
<reference evidence="3 4" key="1">
    <citation type="journal article" date="2022" name="Hortic Res">
        <title>The genome of Dioscorea zingiberensis sheds light on the biosynthesis, origin and evolution of the medicinally important diosgenin saponins.</title>
        <authorList>
            <person name="Li Y."/>
            <person name="Tan C."/>
            <person name="Li Z."/>
            <person name="Guo J."/>
            <person name="Li S."/>
            <person name="Chen X."/>
            <person name="Wang C."/>
            <person name="Dai X."/>
            <person name="Yang H."/>
            <person name="Song W."/>
            <person name="Hou L."/>
            <person name="Xu J."/>
            <person name="Tong Z."/>
            <person name="Xu A."/>
            <person name="Yuan X."/>
            <person name="Wang W."/>
            <person name="Yang Q."/>
            <person name="Chen L."/>
            <person name="Sun Z."/>
            <person name="Wang K."/>
            <person name="Pan B."/>
            <person name="Chen J."/>
            <person name="Bao Y."/>
            <person name="Liu F."/>
            <person name="Qi X."/>
            <person name="Gang D.R."/>
            <person name="Wen J."/>
            <person name="Li J."/>
        </authorList>
    </citation>
    <scope>NUCLEOTIDE SEQUENCE [LARGE SCALE GENOMIC DNA]</scope>
    <source>
        <strain evidence="3">Dzin_1.0</strain>
    </source>
</reference>
<dbReference type="AlphaFoldDB" id="A0A9D5BVJ4"/>
<dbReference type="PANTHER" id="PTHR16301">
    <property type="entry name" value="IMPACT-RELATED"/>
    <property type="match status" value="1"/>
</dbReference>
<gene>
    <name evidence="3" type="ORF">J5N97_000663</name>
</gene>
<keyword evidence="4" id="KW-1185">Reference proteome</keyword>
<evidence type="ECO:0000313" key="4">
    <source>
        <dbReference type="Proteomes" id="UP001085076"/>
    </source>
</evidence>
<dbReference type="InterPro" id="IPR036956">
    <property type="entry name" value="Impact_N_sf"/>
</dbReference>
<dbReference type="InterPro" id="IPR023582">
    <property type="entry name" value="Impact"/>
</dbReference>
<evidence type="ECO:0000256" key="1">
    <source>
        <dbReference type="ARBA" id="ARBA00007665"/>
    </source>
</evidence>
<comment type="similarity">
    <text evidence="1">Belongs to the IMPACT family.</text>
</comment>
<name>A0A9D5BVJ4_9LILI</name>
<protein>
    <recommendedName>
        <fullName evidence="2">Impact N-terminal domain-containing protein</fullName>
    </recommendedName>
</protein>
<dbReference type="GO" id="GO:0005737">
    <property type="term" value="C:cytoplasm"/>
    <property type="evidence" value="ECO:0007669"/>
    <property type="project" value="TreeGrafter"/>
</dbReference>
<dbReference type="EMBL" id="JAGGNH010000029">
    <property type="protein sequence ID" value="KAJ0961325.1"/>
    <property type="molecule type" value="Genomic_DNA"/>
</dbReference>
<feature type="domain" description="Impact N-terminal" evidence="2">
    <location>
        <begin position="60"/>
        <end position="159"/>
    </location>
</feature>
<dbReference type="Gene3D" id="3.30.230.30">
    <property type="entry name" value="Impact, N-terminal domain"/>
    <property type="match status" value="1"/>
</dbReference>
<evidence type="ECO:0000313" key="3">
    <source>
        <dbReference type="EMBL" id="KAJ0961325.1"/>
    </source>
</evidence>
<evidence type="ECO:0000259" key="2">
    <source>
        <dbReference type="Pfam" id="PF01205"/>
    </source>
</evidence>
<dbReference type="Proteomes" id="UP001085076">
    <property type="component" value="Unassembled WGS sequence"/>
</dbReference>